<dbReference type="PROSITE" id="PS51192">
    <property type="entry name" value="HELICASE_ATP_BIND_1"/>
    <property type="match status" value="1"/>
</dbReference>
<evidence type="ECO:0000313" key="13">
    <source>
        <dbReference type="EMBL" id="AXV07107.1"/>
    </source>
</evidence>
<evidence type="ECO:0000256" key="8">
    <source>
        <dbReference type="ARBA" id="ARBA00034617"/>
    </source>
</evidence>
<proteinExistence type="inferred from homology"/>
<gene>
    <name evidence="13" type="ORF">DVS28_a2426</name>
</gene>
<evidence type="ECO:0000256" key="6">
    <source>
        <dbReference type="ARBA" id="ARBA00023125"/>
    </source>
</evidence>
<evidence type="ECO:0000313" key="14">
    <source>
        <dbReference type="Proteomes" id="UP000264006"/>
    </source>
</evidence>
<dbReference type="InterPro" id="IPR027417">
    <property type="entry name" value="P-loop_NTPase"/>
</dbReference>
<evidence type="ECO:0000259" key="11">
    <source>
        <dbReference type="PROSITE" id="PS51192"/>
    </source>
</evidence>
<evidence type="ECO:0000256" key="3">
    <source>
        <dbReference type="ARBA" id="ARBA00022801"/>
    </source>
</evidence>
<dbReference type="InterPro" id="IPR004589">
    <property type="entry name" value="DNA_helicase_ATP-dep_RecQ"/>
</dbReference>
<dbReference type="GO" id="GO:0030894">
    <property type="term" value="C:replisome"/>
    <property type="evidence" value="ECO:0007669"/>
    <property type="project" value="TreeGrafter"/>
</dbReference>
<dbReference type="GO" id="GO:0006310">
    <property type="term" value="P:DNA recombination"/>
    <property type="evidence" value="ECO:0007669"/>
    <property type="project" value="InterPro"/>
</dbReference>
<accession>A0A346XY10</accession>
<dbReference type="AlphaFoldDB" id="A0A346XY10"/>
<dbReference type="InterPro" id="IPR029057">
    <property type="entry name" value="PRTase-like"/>
</dbReference>
<dbReference type="SUPFAM" id="SSF52540">
    <property type="entry name" value="P-loop containing nucleoside triphosphate hydrolases"/>
    <property type="match status" value="1"/>
</dbReference>
<evidence type="ECO:0000256" key="4">
    <source>
        <dbReference type="ARBA" id="ARBA00022806"/>
    </source>
</evidence>
<feature type="domain" description="Helicase C-terminal" evidence="12">
    <location>
        <begin position="302"/>
        <end position="456"/>
    </location>
</feature>
<protein>
    <recommendedName>
        <fullName evidence="9">DNA 3'-5' helicase</fullName>
        <ecNumber evidence="9">5.6.2.4</ecNumber>
    </recommendedName>
</protein>
<organism evidence="13 14">
    <name type="scientific">Euzebya pacifica</name>
    <dbReference type="NCBI Taxonomy" id="1608957"/>
    <lineage>
        <taxon>Bacteria</taxon>
        <taxon>Bacillati</taxon>
        <taxon>Actinomycetota</taxon>
        <taxon>Nitriliruptoria</taxon>
        <taxon>Euzebyales</taxon>
    </lineage>
</organism>
<feature type="compositionally biased region" description="Low complexity" evidence="10">
    <location>
        <begin position="1"/>
        <end position="16"/>
    </location>
</feature>
<keyword evidence="5" id="KW-0067">ATP-binding</keyword>
<keyword evidence="2" id="KW-0547">Nucleotide-binding</keyword>
<dbReference type="GO" id="GO:0006281">
    <property type="term" value="P:DNA repair"/>
    <property type="evidence" value="ECO:0007669"/>
    <property type="project" value="TreeGrafter"/>
</dbReference>
<dbReference type="GO" id="GO:0043590">
    <property type="term" value="C:bacterial nucleoid"/>
    <property type="evidence" value="ECO:0007669"/>
    <property type="project" value="TreeGrafter"/>
</dbReference>
<dbReference type="SUPFAM" id="SSF53271">
    <property type="entry name" value="PRTase-like"/>
    <property type="match status" value="1"/>
</dbReference>
<evidence type="ECO:0000256" key="5">
    <source>
        <dbReference type="ARBA" id="ARBA00022840"/>
    </source>
</evidence>
<comment type="catalytic activity">
    <reaction evidence="8">
        <text>Couples ATP hydrolysis with the unwinding of duplex DNA by translocating in the 3'-5' direction.</text>
        <dbReference type="EC" id="5.6.2.4"/>
    </reaction>
</comment>
<dbReference type="InterPro" id="IPR011545">
    <property type="entry name" value="DEAD/DEAH_box_helicase_dom"/>
</dbReference>
<keyword evidence="3" id="KW-0378">Hydrolase</keyword>
<feature type="domain" description="Helicase ATP-binding" evidence="11">
    <location>
        <begin position="103"/>
        <end position="277"/>
    </location>
</feature>
<feature type="compositionally biased region" description="Acidic residues" evidence="10">
    <location>
        <begin position="33"/>
        <end position="49"/>
    </location>
</feature>
<dbReference type="EC" id="5.6.2.4" evidence="9"/>
<dbReference type="Proteomes" id="UP000264006">
    <property type="component" value="Chromosome"/>
</dbReference>
<keyword evidence="14" id="KW-1185">Reference proteome</keyword>
<evidence type="ECO:0000256" key="2">
    <source>
        <dbReference type="ARBA" id="ARBA00022741"/>
    </source>
</evidence>
<dbReference type="PROSITE" id="PS00690">
    <property type="entry name" value="DEAH_ATP_HELICASE"/>
    <property type="match status" value="1"/>
</dbReference>
<dbReference type="GO" id="GO:0005524">
    <property type="term" value="F:ATP binding"/>
    <property type="evidence" value="ECO:0007669"/>
    <property type="project" value="UniProtKB-KW"/>
</dbReference>
<evidence type="ECO:0000256" key="9">
    <source>
        <dbReference type="ARBA" id="ARBA00034808"/>
    </source>
</evidence>
<dbReference type="InterPro" id="IPR014001">
    <property type="entry name" value="Helicase_ATP-bd"/>
</dbReference>
<dbReference type="EMBL" id="CP031165">
    <property type="protein sequence ID" value="AXV07107.1"/>
    <property type="molecule type" value="Genomic_DNA"/>
</dbReference>
<dbReference type="Pfam" id="PF00271">
    <property type="entry name" value="Helicase_C"/>
    <property type="match status" value="1"/>
</dbReference>
<dbReference type="PANTHER" id="PTHR13710:SF105">
    <property type="entry name" value="ATP-DEPENDENT DNA HELICASE Q1"/>
    <property type="match status" value="1"/>
</dbReference>
<keyword evidence="7" id="KW-0413">Isomerase</keyword>
<keyword evidence="6" id="KW-0238">DNA-binding</keyword>
<dbReference type="KEGG" id="euz:DVS28_a2426"/>
<dbReference type="PROSITE" id="PS51194">
    <property type="entry name" value="HELICASE_CTER"/>
    <property type="match status" value="1"/>
</dbReference>
<keyword evidence="4 13" id="KW-0347">Helicase</keyword>
<feature type="region of interest" description="Disordered" evidence="10">
    <location>
        <begin position="1"/>
        <end position="71"/>
    </location>
</feature>
<name>A0A346XY10_9ACTN</name>
<sequence>MDGTAAAMSRVSARVVHMSDDTSLPPAPPPPEEPPEEEWEDSWSPDVEDAQPSATSPAPVVPDGPRRATGDVDAEAVGAQAQDLIQQLAGPEATVRPDQLTAIIALLEGRRALVVQRTGWGKTAVYLLATALARRRGDGPTLLVSPLLALMRDQLLAAERVGVRAATINSANIDKWGEVERAVTSDEVDLLLISPERLNHPGFRERVWPFLAARVGMVVVDEAHCISDWGHDFRPDYRRIKDVLADLGDAGVLATTATANDRVVDDVTAQLGEGTVILRGGLDRSSLHLAVHDLDDDERLAWMAGWIPTVEGSGIVYCLTVADTELVAEFLRAEGIDAVAYSSSLDNDAREQLEADLKADRVKAVVATSALGMGFDKADLTFVVHHGLPSSPVAYYQAIGRAGRGVDRADVVALPGHDDDAVWAYFASASMPRQKLVDQILETLSVGSSTSVAALETSVNAGRGRLDAALRILDVDGAVERVKGGWTATGKGWRPDEERIDRVGRARDHEADAMRTYAGLAAKGECLMRLLLDHLDDPSVSDDASWRCGRCQGCDPSLASATFAADPDTVARALAFLRSRDVIVEPRRMWPTGLSDRKGRIKGLQAEEGRALARGSDPGWRDVVEVLLRRGADPSDPAVEQALEEAVAGLFAVLKRWRWSVRPTWVAWVPSRSRPWLPETLAERIATAGRMELVDAVRRTGVDTPPQERMGNSAHAATNAIAGLTVDASAVRGAPAGPCLLVDDLRTSGWTLTVVTDLLGQAGAQTVLPLVLKRAY</sequence>
<dbReference type="Pfam" id="PF00270">
    <property type="entry name" value="DEAD"/>
    <property type="match status" value="1"/>
</dbReference>
<dbReference type="GO" id="GO:0043138">
    <property type="term" value="F:3'-5' DNA helicase activity"/>
    <property type="evidence" value="ECO:0007669"/>
    <property type="project" value="UniProtKB-EC"/>
</dbReference>
<dbReference type="GO" id="GO:0005737">
    <property type="term" value="C:cytoplasm"/>
    <property type="evidence" value="ECO:0007669"/>
    <property type="project" value="TreeGrafter"/>
</dbReference>
<dbReference type="SMART" id="SM00487">
    <property type="entry name" value="DEXDc"/>
    <property type="match status" value="1"/>
</dbReference>
<dbReference type="PANTHER" id="PTHR13710">
    <property type="entry name" value="DNA HELICASE RECQ FAMILY MEMBER"/>
    <property type="match status" value="1"/>
</dbReference>
<evidence type="ECO:0000256" key="10">
    <source>
        <dbReference type="SAM" id="MobiDB-lite"/>
    </source>
</evidence>
<evidence type="ECO:0000259" key="12">
    <source>
        <dbReference type="PROSITE" id="PS51194"/>
    </source>
</evidence>
<dbReference type="InterPro" id="IPR001650">
    <property type="entry name" value="Helicase_C-like"/>
</dbReference>
<evidence type="ECO:0000256" key="1">
    <source>
        <dbReference type="ARBA" id="ARBA00005446"/>
    </source>
</evidence>
<evidence type="ECO:0000256" key="7">
    <source>
        <dbReference type="ARBA" id="ARBA00023235"/>
    </source>
</evidence>
<dbReference type="GO" id="GO:0009378">
    <property type="term" value="F:four-way junction helicase activity"/>
    <property type="evidence" value="ECO:0007669"/>
    <property type="project" value="TreeGrafter"/>
</dbReference>
<dbReference type="GO" id="GO:0016787">
    <property type="term" value="F:hydrolase activity"/>
    <property type="evidence" value="ECO:0007669"/>
    <property type="project" value="UniProtKB-KW"/>
</dbReference>
<dbReference type="SMART" id="SM00490">
    <property type="entry name" value="HELICc"/>
    <property type="match status" value="1"/>
</dbReference>
<dbReference type="NCBIfam" id="TIGR00614">
    <property type="entry name" value="recQ_fam"/>
    <property type="match status" value="1"/>
</dbReference>
<reference evidence="13 14" key="1">
    <citation type="submission" date="2018-09" db="EMBL/GenBank/DDBJ databases">
        <title>Complete genome sequence of Euzebya sp. DY32-46 isolated from seawater of Pacific Ocean.</title>
        <authorList>
            <person name="Xu L."/>
            <person name="Wu Y.-H."/>
            <person name="Xu X.-W."/>
        </authorList>
    </citation>
    <scope>NUCLEOTIDE SEQUENCE [LARGE SCALE GENOMIC DNA]</scope>
    <source>
        <strain evidence="13 14">DY32-46</strain>
    </source>
</reference>
<dbReference type="InterPro" id="IPR002464">
    <property type="entry name" value="DNA/RNA_helicase_DEAH_CS"/>
</dbReference>
<dbReference type="GO" id="GO:0003677">
    <property type="term" value="F:DNA binding"/>
    <property type="evidence" value="ECO:0007669"/>
    <property type="project" value="UniProtKB-KW"/>
</dbReference>
<comment type="similarity">
    <text evidence="1">Belongs to the helicase family. RecQ subfamily.</text>
</comment>
<dbReference type="Gene3D" id="3.40.50.300">
    <property type="entry name" value="P-loop containing nucleotide triphosphate hydrolases"/>
    <property type="match status" value="2"/>
</dbReference>